<dbReference type="PANTHER" id="PTHR43190">
    <property type="entry name" value="N-ACETYL-D-GLUCOSAMINE KINASE"/>
    <property type="match status" value="1"/>
</dbReference>
<accession>A0A543B3A0</accession>
<organism evidence="2 3">
    <name type="scientific">Stackebrandtia endophytica</name>
    <dbReference type="NCBI Taxonomy" id="1496996"/>
    <lineage>
        <taxon>Bacteria</taxon>
        <taxon>Bacillati</taxon>
        <taxon>Actinomycetota</taxon>
        <taxon>Actinomycetes</taxon>
        <taxon>Glycomycetales</taxon>
        <taxon>Glycomycetaceae</taxon>
        <taxon>Stackebrandtia</taxon>
    </lineage>
</organism>
<dbReference type="GO" id="GO:0016301">
    <property type="term" value="F:kinase activity"/>
    <property type="evidence" value="ECO:0007669"/>
    <property type="project" value="UniProtKB-KW"/>
</dbReference>
<gene>
    <name evidence="2" type="ORF">FB566_4916</name>
</gene>
<dbReference type="InterPro" id="IPR002731">
    <property type="entry name" value="ATPase_BadF"/>
</dbReference>
<dbReference type="Gene3D" id="3.30.420.40">
    <property type="match status" value="2"/>
</dbReference>
<dbReference type="EMBL" id="VFOW01000001">
    <property type="protein sequence ID" value="TQL79315.1"/>
    <property type="molecule type" value="Genomic_DNA"/>
</dbReference>
<dbReference type="OrthoDB" id="8701357at2"/>
<dbReference type="RefSeq" id="WP_142044526.1">
    <property type="nucleotide sequence ID" value="NZ_JBHTGS010000002.1"/>
</dbReference>
<dbReference type="InterPro" id="IPR052519">
    <property type="entry name" value="Euk-type_GlcNAc_Kinase"/>
</dbReference>
<keyword evidence="2" id="KW-0418">Kinase</keyword>
<evidence type="ECO:0000313" key="2">
    <source>
        <dbReference type="EMBL" id="TQL79315.1"/>
    </source>
</evidence>
<dbReference type="InParanoid" id="A0A543B3A0"/>
<protein>
    <submittedName>
        <fullName evidence="2">N-acetylglucosamine kinase-like BadF-type ATPase</fullName>
    </submittedName>
</protein>
<keyword evidence="3" id="KW-1185">Reference proteome</keyword>
<dbReference type="InterPro" id="IPR043129">
    <property type="entry name" value="ATPase_NBD"/>
</dbReference>
<dbReference type="SUPFAM" id="SSF53067">
    <property type="entry name" value="Actin-like ATPase domain"/>
    <property type="match status" value="2"/>
</dbReference>
<dbReference type="AlphaFoldDB" id="A0A543B3A0"/>
<evidence type="ECO:0000259" key="1">
    <source>
        <dbReference type="Pfam" id="PF01869"/>
    </source>
</evidence>
<comment type="caution">
    <text evidence="2">The sequence shown here is derived from an EMBL/GenBank/DDBJ whole genome shotgun (WGS) entry which is preliminary data.</text>
</comment>
<dbReference type="Pfam" id="PF01869">
    <property type="entry name" value="BcrAD_BadFG"/>
    <property type="match status" value="1"/>
</dbReference>
<reference evidence="2 3" key="1">
    <citation type="submission" date="2019-06" db="EMBL/GenBank/DDBJ databases">
        <title>Sequencing the genomes of 1000 actinobacteria strains.</title>
        <authorList>
            <person name="Klenk H.-P."/>
        </authorList>
    </citation>
    <scope>NUCLEOTIDE SEQUENCE [LARGE SCALE GENOMIC DNA]</scope>
    <source>
        <strain evidence="2 3">DSM 45928</strain>
    </source>
</reference>
<evidence type="ECO:0000313" key="3">
    <source>
        <dbReference type="Proteomes" id="UP000317043"/>
    </source>
</evidence>
<dbReference type="PANTHER" id="PTHR43190:SF3">
    <property type="entry name" value="N-ACETYL-D-GLUCOSAMINE KINASE"/>
    <property type="match status" value="1"/>
</dbReference>
<keyword evidence="2" id="KW-0808">Transferase</keyword>
<proteinExistence type="predicted"/>
<name>A0A543B3A0_9ACTN</name>
<feature type="domain" description="ATPase BadF/BadG/BcrA/BcrD type" evidence="1">
    <location>
        <begin position="17"/>
        <end position="311"/>
    </location>
</feature>
<sequence>MTAAAKLPEPAATDCVLGLDVGGTSTRVVAIDLAGNRLASGHSGGGNPVSHGAANSVRNVSDAIAQVLVSVAPERVRAVVMGIAGITNLRNDAGEPMFDPVWREAGLTCPVRLVADAVVAFAAGTAAPSGTVLIAGTGAIATAIDDHRLAGRRSDGYGWLLGDLGSGFWLGREAVSASLRYLDDIGPGGPMVDSVIKALTPQSHSPATNHIIQEVMSVEPVRLSRFAPLVTQAAGDGDPVAENLISQAAGHLVRSIELIHTDPARPVVLAGSLAGGDTPVSHKVLSALSARQPDLVVHKAIDGAAGAAWLAARMVMSDAESLRRLHEVFVPART</sequence>
<dbReference type="Proteomes" id="UP000317043">
    <property type="component" value="Unassembled WGS sequence"/>
</dbReference>